<dbReference type="Proteomes" id="UP000001409">
    <property type="component" value="Chromosome"/>
</dbReference>
<dbReference type="InterPro" id="IPR003439">
    <property type="entry name" value="ABC_transporter-like_ATP-bd"/>
</dbReference>
<keyword evidence="9" id="KW-0238">DNA-binding</keyword>
<dbReference type="Gene3D" id="1.20.1580.10">
    <property type="entry name" value="ABC transporter ATPase like domain"/>
    <property type="match status" value="2"/>
</dbReference>
<name>Q8FQH9_COREF</name>
<accession>Q8FQH9</accession>
<evidence type="ECO:0000256" key="8">
    <source>
        <dbReference type="ARBA" id="ARBA00022881"/>
    </source>
</evidence>
<dbReference type="KEGG" id="cef:CE1140"/>
<evidence type="ECO:0000259" key="14">
    <source>
        <dbReference type="PROSITE" id="PS50893"/>
    </source>
</evidence>
<dbReference type="PANTHER" id="PTHR43152:SF2">
    <property type="entry name" value="DRUG RESISTANCE ABC TRANSPORTER"/>
    <property type="match status" value="1"/>
</dbReference>
<dbReference type="GO" id="GO:0003677">
    <property type="term" value="F:DNA binding"/>
    <property type="evidence" value="ECO:0007669"/>
    <property type="project" value="UniProtKB-KW"/>
</dbReference>
<evidence type="ECO:0000313" key="16">
    <source>
        <dbReference type="Proteomes" id="UP000001409"/>
    </source>
</evidence>
<dbReference type="EMBL" id="BA000035">
    <property type="protein sequence ID" value="BAC17950.1"/>
    <property type="molecule type" value="Genomic_DNA"/>
</dbReference>
<reference evidence="15 16" key="1">
    <citation type="journal article" date="2003" name="Genome Res.">
        <title>Comparative complete genome sequence analysis of the amino acid replacements responsible for the thermostability of Corynebacterium efficiens.</title>
        <authorList>
            <person name="Nishio Y."/>
            <person name="Nakamura Y."/>
            <person name="Kawarabayasi Y."/>
            <person name="Usuda Y."/>
            <person name="Kimura E."/>
            <person name="Sugimoto S."/>
            <person name="Matsui K."/>
            <person name="Yamagishi A."/>
            <person name="Kikuchi H."/>
            <person name="Ikeo K."/>
            <person name="Gojobori T."/>
        </authorList>
    </citation>
    <scope>NUCLEOTIDE SEQUENCE [LARGE SCALE GENOMIC DNA]</scope>
    <source>
        <strain evidence="16">DSM 44549 / YS-314 / AJ 12310 / JCM 11189 / NBRC 100395</strain>
    </source>
</reference>
<dbReference type="GO" id="GO:0005524">
    <property type="term" value="F:ATP binding"/>
    <property type="evidence" value="ECO:0007669"/>
    <property type="project" value="UniProtKB-KW"/>
</dbReference>
<comment type="similarity">
    <text evidence="11">Belongs to the ABC transporter superfamily. UvrA family.</text>
</comment>
<dbReference type="Gene3D" id="3.40.50.300">
    <property type="entry name" value="P-loop containing nucleotide triphosphate hydrolases"/>
    <property type="match status" value="2"/>
</dbReference>
<evidence type="ECO:0000256" key="12">
    <source>
        <dbReference type="ARBA" id="ARBA00039316"/>
    </source>
</evidence>
<evidence type="ECO:0000256" key="6">
    <source>
        <dbReference type="ARBA" id="ARBA00022769"/>
    </source>
</evidence>
<dbReference type="PROSITE" id="PS50893">
    <property type="entry name" value="ABC_TRANSPORTER_2"/>
    <property type="match status" value="1"/>
</dbReference>
<sequence>MNAGLTQRLDGGGVVRFGLDLINQLGVDDLAVLICNDDAAGQQTLEGGAFQHHAIILTEGGAECGGGGDIVQALGTAEASEGEGQVLGYTQHGGVVQTCCLGVEPAHGLRAQSGVHRGEDVENEFLALEIRQGHLAEVGVDDGEVGKGVAHRREFAGGGGVSTIKMSRSHATIVGRPRPRGATNPAPVPSTSCFSRSTCGLGSTRDCPRTPPDLPALKSRWVFYTICPMQMADSHDMIRVHGAHENNLKNISLAIPKRRVTVFTGVSGSGKSSLVFGTIAAESQRLINETYSAFVQGFMPVAARPDVDLLEGLTTAIVVGQESMGANPRSTVGTATDATAMLRILFSRLAEPAAGGPGAYSFNVPSISASGGVSRAGGKREKVEFTRTGGMCPRCEGMGRVSEIDRAQLVDESLSLNDGALLIPGYKVGSWSMRGYAESGLYPADIPVAEFTDEQRHALYHQEPMKIKFNGINVTYEGLIPKITKSMLSKDRSGMQKHIGEFVDRAVTFIACPDCGGTRLARHALESRINGKNIADLCSMEVRDLARWIDGVDARSVAPLMRGLSQTLENFVAIGLGYLQLDRPVATLSGGEAQRTRMVRHLGSPLTDVTYVFDEPTAGLHAHDIERLNRLLLDLRDKGNTVLVVEHKPETIAIADHVVDLGPGAGGAGGEIQFEGTVAELEASDTVTGRHFHDRAELKTSARSAAGHLPIRGANRNNLRDVDVDIPLGVLTVISGVAGSGKSSLVHAIPRDESLVSVDQTSIQGSTRSNPATYTGMLDSIRKAFAKVNGVKPALFSANSGGACPNCHGTGVVTVDLGMVAGVSSPCEVCEGRRFDEAVLDHHLGGRNIAEVLAMPAVEALEFFSAPESKMPAAVTILRRLVAVGLGYLTLGQPLSTLSGGERQRLKLGTHLADKATTFILDEPTTGLHLADVRTLLSLFDSLVDAGKTVIVVEHHLAVLAHADHIIEVGPGAGSDGGQIVFEGTPAELTGSGTLTGGYLKNYLTGP</sequence>
<protein>
    <recommendedName>
        <fullName evidence="12">UvrABC system protein A</fullName>
    </recommendedName>
    <alternativeName>
        <fullName evidence="13">Excinuclease ABC subunit A</fullName>
    </alternativeName>
</protein>
<dbReference type="InterPro" id="IPR027417">
    <property type="entry name" value="P-loop_NTPase"/>
</dbReference>
<evidence type="ECO:0000256" key="13">
    <source>
        <dbReference type="ARBA" id="ARBA00042156"/>
    </source>
</evidence>
<dbReference type="GO" id="GO:0016887">
    <property type="term" value="F:ATP hydrolysis activity"/>
    <property type="evidence" value="ECO:0007669"/>
    <property type="project" value="InterPro"/>
</dbReference>
<evidence type="ECO:0000256" key="2">
    <source>
        <dbReference type="ARBA" id="ARBA00022490"/>
    </source>
</evidence>
<dbReference type="GO" id="GO:0006281">
    <property type="term" value="P:DNA repair"/>
    <property type="evidence" value="ECO:0007669"/>
    <property type="project" value="UniProtKB-KW"/>
</dbReference>
<keyword evidence="7" id="KW-0067">ATP-binding</keyword>
<dbReference type="InterPro" id="IPR003593">
    <property type="entry name" value="AAA+_ATPase"/>
</dbReference>
<evidence type="ECO:0000313" key="15">
    <source>
        <dbReference type="EMBL" id="BAC17950.1"/>
    </source>
</evidence>
<evidence type="ECO:0000256" key="7">
    <source>
        <dbReference type="ARBA" id="ARBA00022840"/>
    </source>
</evidence>
<evidence type="ECO:0000256" key="5">
    <source>
        <dbReference type="ARBA" id="ARBA00022763"/>
    </source>
</evidence>
<dbReference type="Pfam" id="PF00005">
    <property type="entry name" value="ABC_tran"/>
    <property type="match status" value="1"/>
</dbReference>
<evidence type="ECO:0000256" key="11">
    <source>
        <dbReference type="ARBA" id="ARBA00038000"/>
    </source>
</evidence>
<dbReference type="AlphaFoldDB" id="Q8FQH9"/>
<dbReference type="SMART" id="SM00382">
    <property type="entry name" value="AAA"/>
    <property type="match status" value="2"/>
</dbReference>
<dbReference type="STRING" id="196164.gene:10741548"/>
<dbReference type="Gene3D" id="1.10.8.280">
    <property type="entry name" value="ABC transporter ATPase domain-like"/>
    <property type="match status" value="1"/>
</dbReference>
<keyword evidence="6" id="KW-0228">DNA excision</keyword>
<evidence type="ECO:0000256" key="3">
    <source>
        <dbReference type="ARBA" id="ARBA00022737"/>
    </source>
</evidence>
<keyword evidence="16" id="KW-1185">Reference proteome</keyword>
<keyword evidence="8" id="KW-0267">Excision nuclease</keyword>
<evidence type="ECO:0000256" key="1">
    <source>
        <dbReference type="ARBA" id="ARBA00004496"/>
    </source>
</evidence>
<keyword evidence="5" id="KW-0227">DNA damage</keyword>
<dbReference type="PANTHER" id="PTHR43152">
    <property type="entry name" value="UVRABC SYSTEM PROTEIN A"/>
    <property type="match status" value="1"/>
</dbReference>
<dbReference type="eggNOG" id="COG0178">
    <property type="taxonomic scope" value="Bacteria"/>
</dbReference>
<feature type="domain" description="ABC transporter" evidence="14">
    <location>
        <begin position="698"/>
        <end position="996"/>
    </location>
</feature>
<keyword evidence="3" id="KW-0677">Repeat</keyword>
<keyword evidence="4" id="KW-0547">Nucleotide-binding</keyword>
<dbReference type="GO" id="GO:0004518">
    <property type="term" value="F:nuclease activity"/>
    <property type="evidence" value="ECO:0007669"/>
    <property type="project" value="UniProtKB-KW"/>
</dbReference>
<evidence type="ECO:0000256" key="9">
    <source>
        <dbReference type="ARBA" id="ARBA00023125"/>
    </source>
</evidence>
<keyword evidence="10" id="KW-0234">DNA repair</keyword>
<evidence type="ECO:0000256" key="10">
    <source>
        <dbReference type="ARBA" id="ARBA00023204"/>
    </source>
</evidence>
<comment type="subcellular location">
    <subcellularLocation>
        <location evidence="1">Cytoplasm</location>
    </subcellularLocation>
</comment>
<dbReference type="GO" id="GO:0005737">
    <property type="term" value="C:cytoplasm"/>
    <property type="evidence" value="ECO:0007669"/>
    <property type="project" value="UniProtKB-SubCell"/>
</dbReference>
<dbReference type="HOGENOM" id="CLU_001370_2_1_11"/>
<organism evidence="15 16">
    <name type="scientific">Corynebacterium efficiens (strain DSM 44549 / YS-314 / AJ 12310 / JCM 11189 / NBRC 100395)</name>
    <dbReference type="NCBI Taxonomy" id="196164"/>
    <lineage>
        <taxon>Bacteria</taxon>
        <taxon>Bacillati</taxon>
        <taxon>Actinomycetota</taxon>
        <taxon>Actinomycetes</taxon>
        <taxon>Mycobacteriales</taxon>
        <taxon>Corynebacteriaceae</taxon>
        <taxon>Corynebacterium</taxon>
    </lineage>
</organism>
<evidence type="ECO:0000256" key="4">
    <source>
        <dbReference type="ARBA" id="ARBA00022741"/>
    </source>
</evidence>
<dbReference type="SUPFAM" id="SSF52540">
    <property type="entry name" value="P-loop containing nucleoside triphosphate hydrolases"/>
    <property type="match status" value="2"/>
</dbReference>
<keyword evidence="2" id="KW-0963">Cytoplasm</keyword>
<proteinExistence type="inferred from homology"/>